<dbReference type="AlphaFoldDB" id="A0A1S1Q2D8"/>
<evidence type="ECO:0000313" key="4">
    <source>
        <dbReference type="Proteomes" id="UP000179769"/>
    </source>
</evidence>
<dbReference type="EMBL" id="MAXA01000224">
    <property type="protein sequence ID" value="OHV27282.1"/>
    <property type="molecule type" value="Genomic_DNA"/>
</dbReference>
<dbReference type="CDD" id="cd02440">
    <property type="entry name" value="AdoMet_MTases"/>
    <property type="match status" value="1"/>
</dbReference>
<dbReference type="InterPro" id="IPR013216">
    <property type="entry name" value="Methyltransf_11"/>
</dbReference>
<dbReference type="OrthoDB" id="3818442at2"/>
<comment type="caution">
    <text evidence="3">The sequence shown here is derived from an EMBL/GenBank/DDBJ whole genome shotgun (WGS) entry which is preliminary data.</text>
</comment>
<feature type="domain" description="Methyltransferase type 11" evidence="2">
    <location>
        <begin position="18"/>
        <end position="120"/>
    </location>
</feature>
<dbReference type="PANTHER" id="PTHR43591:SF24">
    <property type="entry name" value="2-METHOXY-6-POLYPRENYL-1,4-BENZOQUINOL METHYLASE, MITOCHONDRIAL"/>
    <property type="match status" value="1"/>
</dbReference>
<feature type="compositionally biased region" description="Low complexity" evidence="1">
    <location>
        <begin position="270"/>
        <end position="281"/>
    </location>
</feature>
<keyword evidence="4" id="KW-1185">Reference proteome</keyword>
<feature type="region of interest" description="Disordered" evidence="1">
    <location>
        <begin position="270"/>
        <end position="289"/>
    </location>
</feature>
<keyword evidence="3" id="KW-0808">Transferase</keyword>
<evidence type="ECO:0000256" key="1">
    <source>
        <dbReference type="SAM" id="MobiDB-lite"/>
    </source>
</evidence>
<dbReference type="GO" id="GO:0032259">
    <property type="term" value="P:methylation"/>
    <property type="evidence" value="ECO:0007669"/>
    <property type="project" value="UniProtKB-KW"/>
</dbReference>
<accession>A0A1S1Q2D8</accession>
<evidence type="ECO:0000313" key="3">
    <source>
        <dbReference type="EMBL" id="OHV27282.1"/>
    </source>
</evidence>
<gene>
    <name evidence="3" type="ORF">BBK14_05325</name>
</gene>
<feature type="region of interest" description="Disordered" evidence="1">
    <location>
        <begin position="235"/>
        <end position="264"/>
    </location>
</feature>
<proteinExistence type="predicted"/>
<dbReference type="InterPro" id="IPR029063">
    <property type="entry name" value="SAM-dependent_MTases_sf"/>
</dbReference>
<dbReference type="SUPFAM" id="SSF53335">
    <property type="entry name" value="S-adenosyl-L-methionine-dependent methyltransferases"/>
    <property type="match status" value="1"/>
</dbReference>
<feature type="compositionally biased region" description="Low complexity" evidence="1">
    <location>
        <begin position="246"/>
        <end position="264"/>
    </location>
</feature>
<dbReference type="Proteomes" id="UP000179769">
    <property type="component" value="Unassembled WGS sequence"/>
</dbReference>
<reference evidence="4" key="1">
    <citation type="submission" date="2016-07" db="EMBL/GenBank/DDBJ databases">
        <title>Frankia sp. NRRL B-16219 Genome sequencing.</title>
        <authorList>
            <person name="Ghodhbane-Gtari F."/>
            <person name="Swanson E."/>
            <person name="Gueddou A."/>
            <person name="Louati M."/>
            <person name="Nouioui I."/>
            <person name="Hezbri K."/>
            <person name="Abebe-Akele F."/>
            <person name="Simpson S."/>
            <person name="Morris K."/>
            <person name="Thomas K."/>
            <person name="Gtari M."/>
            <person name="Tisa L.S."/>
        </authorList>
    </citation>
    <scope>NUCLEOTIDE SEQUENCE [LARGE SCALE GENOMIC DNA]</scope>
    <source>
        <strain evidence="4">NRRL B-16219</strain>
    </source>
</reference>
<organism evidence="3 4">
    <name type="scientific">Parafrankia soli</name>
    <dbReference type="NCBI Taxonomy" id="2599596"/>
    <lineage>
        <taxon>Bacteria</taxon>
        <taxon>Bacillati</taxon>
        <taxon>Actinomycetota</taxon>
        <taxon>Actinomycetes</taxon>
        <taxon>Frankiales</taxon>
        <taxon>Frankiaceae</taxon>
        <taxon>Parafrankia</taxon>
    </lineage>
</organism>
<name>A0A1S1Q2D8_9ACTN</name>
<protein>
    <submittedName>
        <fullName evidence="3">Methyltransferase</fullName>
    </submittedName>
</protein>
<dbReference type="Gene3D" id="3.40.50.150">
    <property type="entry name" value="Vaccinia Virus protein VP39"/>
    <property type="match status" value="1"/>
</dbReference>
<dbReference type="PANTHER" id="PTHR43591">
    <property type="entry name" value="METHYLTRANSFERASE"/>
    <property type="match status" value="1"/>
</dbReference>
<keyword evidence="3" id="KW-0489">Methyltransferase</keyword>
<evidence type="ECO:0000259" key="2">
    <source>
        <dbReference type="Pfam" id="PF08241"/>
    </source>
</evidence>
<dbReference type="Pfam" id="PF08241">
    <property type="entry name" value="Methyltransf_11"/>
    <property type="match status" value="1"/>
</dbReference>
<dbReference type="GO" id="GO:0008757">
    <property type="term" value="F:S-adenosylmethionine-dependent methyltransferase activity"/>
    <property type="evidence" value="ECO:0007669"/>
    <property type="project" value="InterPro"/>
</dbReference>
<sequence length="289" mass="31427">MLTVDFTRFPVPRDTRVLDLGCGAGRHSFEAFRRGAHVIALDYSADEVTGVGAMLAAMSAEGQVPAGARAAPVRGDALALPFADDTFDRVIAAEVLEHLPEDTGAMAELARVLRPGGFAAVTVPARLPERVCWALSDDYHNVEGGHIRIYRRDQLIEKLRANGLELVGQHRAHSLHAPYWWLRCLVGVHDDDHPATKLYHRLLVWDMMRRPALTRTAERLLDPVLGKSIVLYLRKPRPRPEPPARSPTQAGVTTDAQAVAAADAAAQAGTDALAARAGGRTPEVERAAR</sequence>
<dbReference type="RefSeq" id="WP_071065026.1">
    <property type="nucleotide sequence ID" value="NZ_MAXA01000224.1"/>
</dbReference>